<dbReference type="Gene3D" id="3.30.300.30">
    <property type="match status" value="1"/>
</dbReference>
<feature type="domain" description="Carrier" evidence="4">
    <location>
        <begin position="913"/>
        <end position="987"/>
    </location>
</feature>
<dbReference type="InterPro" id="IPR010071">
    <property type="entry name" value="AA_adenyl_dom"/>
</dbReference>
<dbReference type="InterPro" id="IPR023213">
    <property type="entry name" value="CAT-like_dom_sf"/>
</dbReference>
<dbReference type="Gene3D" id="2.30.38.10">
    <property type="entry name" value="Luciferase, Domain 3"/>
    <property type="match status" value="1"/>
</dbReference>
<dbReference type="Proteomes" id="UP001595764">
    <property type="component" value="Unassembled WGS sequence"/>
</dbReference>
<proteinExistence type="predicted"/>
<dbReference type="CDD" id="cd19534">
    <property type="entry name" value="E_NRPS"/>
    <property type="match status" value="1"/>
</dbReference>
<dbReference type="PROSITE" id="PS00012">
    <property type="entry name" value="PHOSPHOPANTETHEINE"/>
    <property type="match status" value="1"/>
</dbReference>
<keyword evidence="3" id="KW-0597">Phosphoprotein</keyword>
<dbReference type="InterPro" id="IPR045851">
    <property type="entry name" value="AMP-bd_C_sf"/>
</dbReference>
<gene>
    <name evidence="5" type="ORF">ACFORO_29430</name>
</gene>
<keyword evidence="6" id="KW-1185">Reference proteome</keyword>
<dbReference type="InterPro" id="IPR001242">
    <property type="entry name" value="Condensation_dom"/>
</dbReference>
<evidence type="ECO:0000256" key="1">
    <source>
        <dbReference type="ARBA" id="ARBA00001957"/>
    </source>
</evidence>
<dbReference type="InterPro" id="IPR006162">
    <property type="entry name" value="Ppantetheine_attach_site"/>
</dbReference>
<dbReference type="Gene3D" id="3.30.559.10">
    <property type="entry name" value="Chloramphenicol acetyltransferase-like domain"/>
    <property type="match status" value="2"/>
</dbReference>
<dbReference type="SMART" id="SM01294">
    <property type="entry name" value="PKS_PP_betabranch"/>
    <property type="match status" value="1"/>
</dbReference>
<dbReference type="InterPro" id="IPR009081">
    <property type="entry name" value="PP-bd_ACP"/>
</dbReference>
<dbReference type="Pfam" id="PF00501">
    <property type="entry name" value="AMP-binding"/>
    <property type="match status" value="1"/>
</dbReference>
<evidence type="ECO:0000313" key="6">
    <source>
        <dbReference type="Proteomes" id="UP001595764"/>
    </source>
</evidence>
<dbReference type="SUPFAM" id="SSF52777">
    <property type="entry name" value="CoA-dependent acyltransferases"/>
    <property type="match status" value="4"/>
</dbReference>
<dbReference type="InterPro" id="IPR036736">
    <property type="entry name" value="ACP-like_sf"/>
</dbReference>
<comment type="caution">
    <text evidence="5">The sequence shown here is derived from an EMBL/GenBank/DDBJ whole genome shotgun (WGS) entry which is preliminary data.</text>
</comment>
<dbReference type="Gene3D" id="1.10.1200.10">
    <property type="entry name" value="ACP-like"/>
    <property type="match status" value="1"/>
</dbReference>
<dbReference type="CDD" id="cd05930">
    <property type="entry name" value="A_NRPS"/>
    <property type="match status" value="1"/>
</dbReference>
<dbReference type="PANTHER" id="PTHR45527:SF1">
    <property type="entry name" value="FATTY ACID SYNTHASE"/>
    <property type="match status" value="1"/>
</dbReference>
<sequence length="1439" mass="152291">MEGYRLSPQQKRAWLVHQADPSGVYPAQARAEVDGNLDRERLRRAVESGCLRHEALRTVPHRPAGMDLPIQVIQPAPRVAYAVHGGTDPADLARARAGTDFDLPDGPLVLADLVLLPDSRAELLLTAPGWLVDAVSLHVLLSEIRESYEGRPQPEEPLQYADAAEWQHDVLTAPETAGGREFWQTHLAALPPAEALPCERTGAADGFRPATVPVELPAEVVALAQQRDWPLDAVFAAAWQALLTRMAGSVVRIASAAANRPHAEMRHAVGSYVQWLPHAAAADPAQTFAESVAAVADQTRKLAENQEFFDAASFGETPAARAGFVWTALPARSDWPVVFAVAHREPLPVLLDGMRCGTTIRLALHHDTARLTTDDAHRLAAMYGCLLAAAVREPEARIGSLPISPSEETGRALAAGLPAAPAAAPDRCVHTMFEEQAALRPGQTAVVAGADRLTYRQLNEQANRIAHRLRRAGVRPEDRVGLAAGRGTGLLAGLLGVLKSGAAYLPVDADLPPARRNALFEQAGVRLVLAEGGAGTIDLADPGLADEPATDPVGGAGLANLAYVVFTSGSTGTPKGVAVTHDSLARYTSGIADVLDLPAGSGYGIVSTFAADLGHTVVYPSLCTGGTLHVLSREVAESPARMAAYADRNPIDCLKIVPSHLRALLDGPRQAAVLPKRRLVLGGEALTADLVRSVRELAPDCRLLNHYGPTETTVGVLSHEVAAADDPVPLGRPLAHARVHVLDDRLDLAPLWTAGEVCVGGPATARGYLGNPAATAERFVPDPRLPGGRLYRTGDLARRRADGTLVFLGRDDEQVKLRGYRVEPAEVAAVLRRHPDVQDAAVVVRTGNGAPHLVGYVVADATPEVLQAHCAAHLPSYLVPSAVVPIEAIPLTANGKLDRTALPEPAGATTYAPPESPAEETLAAIWAELLHVDRVGRHDGFFALGGDSILGIQVVSRANQAGLAVTPPLLFQHPTIAALATACATGAAPVEAEQGPVIGPLPATPIQRWFLGLDLPDPSHYNQTICLRPRQTLRAGPLRSALRALVVHHDALRLRLTSAADGDWTLDNAPVAEHELLRAADDLEPAVVQAQQDIDTASGCLLRAVLAGDGSAQRLVLVAHHLGVDGVSWRILLEDLATAYQQAAAGQPIQLPAKTTSYQEWAVRTAERAHAYDAEIPYWTDLLTAARNIRIPQDEYRADGPGTYGDSRTVAVELEASATEALLGRSAQTSVHAAVLGALGRVLLKWTGQQAIVDVEGHGRDVRGADSDLSRTVGWFTTIHPVRLTADGAAPAPSGGIGYGILRHLRSDTATARLRALPSPAIRVNYLGRGTGSAAGSGLLELVPERLGSAADPAARRPYLLDITAVELAGRLRMTWAYRPAVHREQTIAALAGDCLRELAAGPGIRAEPEPGFAESGLTEADLAELMDELDTLPAEGDA</sequence>
<dbReference type="NCBIfam" id="TIGR01733">
    <property type="entry name" value="AA-adenyl-dom"/>
    <property type="match status" value="1"/>
</dbReference>
<evidence type="ECO:0000256" key="2">
    <source>
        <dbReference type="ARBA" id="ARBA00022450"/>
    </source>
</evidence>
<name>A0ABV7QMB7_9PSEU</name>
<evidence type="ECO:0000313" key="5">
    <source>
        <dbReference type="EMBL" id="MFC3514323.1"/>
    </source>
</evidence>
<protein>
    <submittedName>
        <fullName evidence="5">Amino acid adenylation domain-containing protein</fullName>
    </submittedName>
</protein>
<dbReference type="InterPro" id="IPR000873">
    <property type="entry name" value="AMP-dep_synth/lig_dom"/>
</dbReference>
<accession>A0ABV7QMB7</accession>
<dbReference type="Pfam" id="PF00668">
    <property type="entry name" value="Condensation"/>
    <property type="match status" value="2"/>
</dbReference>
<comment type="cofactor">
    <cofactor evidence="1">
        <name>pantetheine 4'-phosphate</name>
        <dbReference type="ChEBI" id="CHEBI:47942"/>
    </cofactor>
</comment>
<dbReference type="Pfam" id="PF13193">
    <property type="entry name" value="AMP-binding_C"/>
    <property type="match status" value="1"/>
</dbReference>
<dbReference type="Gene3D" id="3.30.559.30">
    <property type="entry name" value="Nonribosomal peptide synthetase, condensation domain"/>
    <property type="match status" value="2"/>
</dbReference>
<dbReference type="InterPro" id="IPR020806">
    <property type="entry name" value="PKS_PP-bd"/>
</dbReference>
<dbReference type="PANTHER" id="PTHR45527">
    <property type="entry name" value="NONRIBOSOMAL PEPTIDE SYNTHETASE"/>
    <property type="match status" value="1"/>
</dbReference>
<dbReference type="EMBL" id="JBHRWI010000039">
    <property type="protein sequence ID" value="MFC3514323.1"/>
    <property type="molecule type" value="Genomic_DNA"/>
</dbReference>
<dbReference type="SMART" id="SM00823">
    <property type="entry name" value="PKS_PP"/>
    <property type="match status" value="1"/>
</dbReference>
<dbReference type="PROSITE" id="PS00455">
    <property type="entry name" value="AMP_BINDING"/>
    <property type="match status" value="1"/>
</dbReference>
<dbReference type="InterPro" id="IPR020845">
    <property type="entry name" value="AMP-binding_CS"/>
</dbReference>
<dbReference type="Gene3D" id="3.40.50.980">
    <property type="match status" value="2"/>
</dbReference>
<organism evidence="5 6">
    <name type="scientific">Amycolatopsis halotolerans</name>
    <dbReference type="NCBI Taxonomy" id="330083"/>
    <lineage>
        <taxon>Bacteria</taxon>
        <taxon>Bacillati</taxon>
        <taxon>Actinomycetota</taxon>
        <taxon>Actinomycetes</taxon>
        <taxon>Pseudonocardiales</taxon>
        <taxon>Pseudonocardiaceae</taxon>
        <taxon>Amycolatopsis</taxon>
    </lineage>
</organism>
<dbReference type="PROSITE" id="PS50075">
    <property type="entry name" value="CARRIER"/>
    <property type="match status" value="1"/>
</dbReference>
<dbReference type="InterPro" id="IPR025110">
    <property type="entry name" value="AMP-bd_C"/>
</dbReference>
<reference evidence="6" key="1">
    <citation type="journal article" date="2019" name="Int. J. Syst. Evol. Microbiol.">
        <title>The Global Catalogue of Microorganisms (GCM) 10K type strain sequencing project: providing services to taxonomists for standard genome sequencing and annotation.</title>
        <authorList>
            <consortium name="The Broad Institute Genomics Platform"/>
            <consortium name="The Broad Institute Genome Sequencing Center for Infectious Disease"/>
            <person name="Wu L."/>
            <person name="Ma J."/>
        </authorList>
    </citation>
    <scope>NUCLEOTIDE SEQUENCE [LARGE SCALE GENOMIC DNA]</scope>
    <source>
        <strain evidence="6">CGMCC 4.7682</strain>
    </source>
</reference>
<dbReference type="SUPFAM" id="SSF47336">
    <property type="entry name" value="ACP-like"/>
    <property type="match status" value="1"/>
</dbReference>
<keyword evidence="2" id="KW-0596">Phosphopantetheine</keyword>
<dbReference type="RefSeq" id="WP_377872261.1">
    <property type="nucleotide sequence ID" value="NZ_JBHMAY010000037.1"/>
</dbReference>
<evidence type="ECO:0000259" key="4">
    <source>
        <dbReference type="PROSITE" id="PS50075"/>
    </source>
</evidence>
<evidence type="ECO:0000256" key="3">
    <source>
        <dbReference type="ARBA" id="ARBA00022553"/>
    </source>
</evidence>
<dbReference type="Pfam" id="PF00550">
    <property type="entry name" value="PP-binding"/>
    <property type="match status" value="1"/>
</dbReference>
<dbReference type="SUPFAM" id="SSF56801">
    <property type="entry name" value="Acetyl-CoA synthetase-like"/>
    <property type="match status" value="1"/>
</dbReference>